<dbReference type="EC" id="2.4.1.143" evidence="5"/>
<keyword evidence="24" id="KW-1185">Reference proteome</keyword>
<sequence length="416" mass="47648">MLLHQTLKRWKKRSLHDEVQVAMVNQPVHGQSNDENHRENSVHKVVNKPVHDDSNLYERALDMNYAQQVHNVNKFGEHTSGTAVILIQVHDRAVFFTHLIDSLRVVRGIEKATIVISMDKFSTEINDIIATIDFCRYITIFFPFAMQLFPSSFPGEDPNDCSRDISRTEAIARKCNNAEYPDSYGHYREVRYVQIKHHWLWKLHMVFSGMKVLAEGKSPVLLLEEDYYVFPDILHCLELGIAFRESKCPRCDLISLGNYEPRQDYSTLANHVDFNAWTSTKSNMGMVITKQFYDKLAACTDMICDFDDYNWDWSLQAASLSCMSGGVFTVQFKASRVYHFGTCSGMHNSANCNVDDHMRNVKSKLNSANLFPTSLHVTADDPKPAINPRPNGGWGDLRDRTLCKKYKTLCESALKS</sequence>
<evidence type="ECO:0000256" key="12">
    <source>
        <dbReference type="ARBA" id="ARBA00022989"/>
    </source>
</evidence>
<evidence type="ECO:0000256" key="2">
    <source>
        <dbReference type="ARBA" id="ARBA00004323"/>
    </source>
</evidence>
<comment type="similarity">
    <text evidence="4">Belongs to the glycosyltransferase 16 (GT16) protein family.</text>
</comment>
<evidence type="ECO:0000256" key="7">
    <source>
        <dbReference type="ARBA" id="ARBA00022676"/>
    </source>
</evidence>
<dbReference type="InterPro" id="IPR029044">
    <property type="entry name" value="Nucleotide-diphossugar_trans"/>
</dbReference>
<keyword evidence="12" id="KW-1133">Transmembrane helix</keyword>
<evidence type="ECO:0000256" key="19">
    <source>
        <dbReference type="ARBA" id="ARBA00031203"/>
    </source>
</evidence>
<comment type="catalytic activity">
    <reaction evidence="22">
        <text>an N(4)-{beta-D-GlcNAc-(1-&gt;2)-alpha-D-Man-(1-&gt;3)-[alpha-D-Man-(1-&gt;6)]-beta-D-Man-(1-&gt;4)-beta-D-GlcNAc-(1-&gt;4)-beta-D-GlcNAc}-L-asparaginyl-[protein] + UDP-N-acetyl-alpha-D-glucosamine = N(4)-{beta-D-GlcNAc-(1-&gt;2)-alpha-D-Man-(1-&gt;3)-[beta-D-GlcNAc-(1-&gt;2)-alpha-D-Man-(1-&gt;6)]-beta-D-Man-(1-&gt;4)-beta-D-GlcNAc-(1-&gt;4)-beta-D-GlcNAc}-L-asparaginyl-[protein] + UDP + H(+)</text>
        <dbReference type="Rhea" id="RHEA:12941"/>
        <dbReference type="Rhea" id="RHEA-COMP:13526"/>
        <dbReference type="Rhea" id="RHEA-COMP:14369"/>
        <dbReference type="ChEBI" id="CHEBI:15378"/>
        <dbReference type="ChEBI" id="CHEBI:57705"/>
        <dbReference type="ChEBI" id="CHEBI:58223"/>
        <dbReference type="ChEBI" id="CHEBI:60615"/>
        <dbReference type="ChEBI" id="CHEBI:60651"/>
        <dbReference type="EC" id="2.4.1.143"/>
    </reaction>
</comment>
<evidence type="ECO:0000256" key="10">
    <source>
        <dbReference type="ARBA" id="ARBA00022723"/>
    </source>
</evidence>
<keyword evidence="14" id="KW-0472">Membrane</keyword>
<evidence type="ECO:0000256" key="18">
    <source>
        <dbReference type="ARBA" id="ARBA00029663"/>
    </source>
</evidence>
<evidence type="ECO:0000256" key="13">
    <source>
        <dbReference type="ARBA" id="ARBA00023034"/>
    </source>
</evidence>
<evidence type="ECO:0000256" key="6">
    <source>
        <dbReference type="ARBA" id="ARBA00014817"/>
    </source>
</evidence>
<keyword evidence="17" id="KW-0464">Manganese</keyword>
<evidence type="ECO:0000256" key="11">
    <source>
        <dbReference type="ARBA" id="ARBA00022968"/>
    </source>
</evidence>
<evidence type="ECO:0000256" key="3">
    <source>
        <dbReference type="ARBA" id="ARBA00004922"/>
    </source>
</evidence>
<keyword evidence="7" id="KW-0328">Glycosyltransferase</keyword>
<comment type="pathway">
    <text evidence="3">Protein modification; protein glycosylation.</text>
</comment>
<dbReference type="Gene3D" id="3.90.550.10">
    <property type="entry name" value="Spore Coat Polysaccharide Biosynthesis Protein SpsA, Chain A"/>
    <property type="match status" value="1"/>
</dbReference>
<keyword evidence="9" id="KW-0812">Transmembrane</keyword>
<keyword evidence="16" id="KW-0325">Glycoprotein</keyword>
<keyword evidence="15" id="KW-1015">Disulfide bond</keyword>
<organism evidence="23 24">
    <name type="scientific">Clavelina lepadiformis</name>
    <name type="common">Light-bulb sea squirt</name>
    <name type="synonym">Ascidia lepadiformis</name>
    <dbReference type="NCBI Taxonomy" id="159417"/>
    <lineage>
        <taxon>Eukaryota</taxon>
        <taxon>Metazoa</taxon>
        <taxon>Chordata</taxon>
        <taxon>Tunicata</taxon>
        <taxon>Ascidiacea</taxon>
        <taxon>Aplousobranchia</taxon>
        <taxon>Clavelinidae</taxon>
        <taxon>Clavelina</taxon>
    </lineage>
</organism>
<protein>
    <recommendedName>
        <fullName evidence="6">Alpha-1,6-mannosyl-glycoprotein 2-beta-N-acetylglucosaminyltransferase</fullName>
        <ecNumber evidence="5">2.4.1.143</ecNumber>
    </recommendedName>
    <alternativeName>
        <fullName evidence="21">Beta-1,2-N-acetylglucosaminyltransferase II</fullName>
    </alternativeName>
    <alternativeName>
        <fullName evidence="20">GlcNAc-T II</fullName>
    </alternativeName>
    <alternativeName>
        <fullName evidence="19">Mannoside acetylglucosaminyltransferase 2</fullName>
    </alternativeName>
    <alternativeName>
        <fullName evidence="18">N-glycosyl-oligosaccharide-glycoprotein N-acetylglucosaminyltransferase II</fullName>
    </alternativeName>
</protein>
<evidence type="ECO:0000256" key="21">
    <source>
        <dbReference type="ARBA" id="ARBA00032915"/>
    </source>
</evidence>
<evidence type="ECO:0000313" key="24">
    <source>
        <dbReference type="Proteomes" id="UP001642483"/>
    </source>
</evidence>
<gene>
    <name evidence="23" type="ORF">CVLEPA_LOCUS26504</name>
</gene>
<dbReference type="Proteomes" id="UP001642483">
    <property type="component" value="Unassembled WGS sequence"/>
</dbReference>
<evidence type="ECO:0000256" key="9">
    <source>
        <dbReference type="ARBA" id="ARBA00022692"/>
    </source>
</evidence>
<evidence type="ECO:0000256" key="8">
    <source>
        <dbReference type="ARBA" id="ARBA00022679"/>
    </source>
</evidence>
<evidence type="ECO:0000256" key="16">
    <source>
        <dbReference type="ARBA" id="ARBA00023180"/>
    </source>
</evidence>
<keyword evidence="13" id="KW-0333">Golgi apparatus</keyword>
<evidence type="ECO:0000256" key="17">
    <source>
        <dbReference type="ARBA" id="ARBA00023211"/>
    </source>
</evidence>
<evidence type="ECO:0000256" key="5">
    <source>
        <dbReference type="ARBA" id="ARBA00012613"/>
    </source>
</evidence>
<comment type="cofactor">
    <cofactor evidence="1">
        <name>Mn(2+)</name>
        <dbReference type="ChEBI" id="CHEBI:29035"/>
    </cofactor>
</comment>
<evidence type="ECO:0000313" key="23">
    <source>
        <dbReference type="EMBL" id="CAK8693192.1"/>
    </source>
</evidence>
<keyword evidence="8" id="KW-0808">Transferase</keyword>
<name>A0ABP0GNH6_CLALP</name>
<reference evidence="23 24" key="1">
    <citation type="submission" date="2024-02" db="EMBL/GenBank/DDBJ databases">
        <authorList>
            <person name="Daric V."/>
            <person name="Darras S."/>
        </authorList>
    </citation>
    <scope>NUCLEOTIDE SEQUENCE [LARGE SCALE GENOMIC DNA]</scope>
</reference>
<evidence type="ECO:0000256" key="1">
    <source>
        <dbReference type="ARBA" id="ARBA00001936"/>
    </source>
</evidence>
<dbReference type="EMBL" id="CAWYQH010000130">
    <property type="protein sequence ID" value="CAK8693192.1"/>
    <property type="molecule type" value="Genomic_DNA"/>
</dbReference>
<comment type="subcellular location">
    <subcellularLocation>
        <location evidence="2">Golgi apparatus membrane</location>
        <topology evidence="2">Single-pass type II membrane protein</topology>
    </subcellularLocation>
</comment>
<dbReference type="SUPFAM" id="SSF53448">
    <property type="entry name" value="Nucleotide-diphospho-sugar transferases"/>
    <property type="match status" value="1"/>
</dbReference>
<evidence type="ECO:0000256" key="4">
    <source>
        <dbReference type="ARBA" id="ARBA00011011"/>
    </source>
</evidence>
<evidence type="ECO:0000256" key="15">
    <source>
        <dbReference type="ARBA" id="ARBA00023157"/>
    </source>
</evidence>
<comment type="caution">
    <text evidence="23">The sequence shown here is derived from an EMBL/GenBank/DDBJ whole genome shotgun (WGS) entry which is preliminary data.</text>
</comment>
<dbReference type="Pfam" id="PF05060">
    <property type="entry name" value="MGAT2"/>
    <property type="match status" value="1"/>
</dbReference>
<keyword evidence="10" id="KW-0479">Metal-binding</keyword>
<dbReference type="PANTHER" id="PTHR12871">
    <property type="entry name" value="BETA-1,2-N-ACETYLGLUCOSAMINYLTRANSFERASE II"/>
    <property type="match status" value="1"/>
</dbReference>
<dbReference type="PANTHER" id="PTHR12871:SF0">
    <property type="entry name" value="ALPHA-1,6-MANNOSYL-GLYCOPROTEIN 2-BETA-N-ACETYLGLUCOSAMINYLTRANSFERASE"/>
    <property type="match status" value="1"/>
</dbReference>
<evidence type="ECO:0000256" key="22">
    <source>
        <dbReference type="ARBA" id="ARBA00093257"/>
    </source>
</evidence>
<evidence type="ECO:0000256" key="20">
    <source>
        <dbReference type="ARBA" id="ARBA00032552"/>
    </source>
</evidence>
<evidence type="ECO:0000256" key="14">
    <source>
        <dbReference type="ARBA" id="ARBA00023136"/>
    </source>
</evidence>
<keyword evidence="11" id="KW-0735">Signal-anchor</keyword>
<proteinExistence type="inferred from homology"/>
<accession>A0ABP0GNH6</accession>
<dbReference type="InterPro" id="IPR007754">
    <property type="entry name" value="GlcNAc_II"/>
</dbReference>